<comment type="caution">
    <text evidence="3">The sequence shown here is derived from an EMBL/GenBank/DDBJ whole genome shotgun (WGS) entry which is preliminary data.</text>
</comment>
<feature type="transmembrane region" description="Helical" evidence="1">
    <location>
        <begin position="54"/>
        <end position="78"/>
    </location>
</feature>
<dbReference type="InterPro" id="IPR051918">
    <property type="entry name" value="STPP_CPPED1"/>
</dbReference>
<evidence type="ECO:0000313" key="3">
    <source>
        <dbReference type="EMBL" id="OBZ88967.1"/>
    </source>
</evidence>
<evidence type="ECO:0000256" key="1">
    <source>
        <dbReference type="SAM" id="Phobius"/>
    </source>
</evidence>
<dbReference type="GO" id="GO:0016787">
    <property type="term" value="F:hydrolase activity"/>
    <property type="evidence" value="ECO:0007669"/>
    <property type="project" value="InterPro"/>
</dbReference>
<dbReference type="AlphaFoldDB" id="A0A1C7NIL6"/>
<dbReference type="PANTHER" id="PTHR43143:SF1">
    <property type="entry name" value="SERINE_THREONINE-PROTEIN PHOSPHATASE CPPED1"/>
    <property type="match status" value="1"/>
</dbReference>
<dbReference type="STRING" id="101091.A0A1C7NIL6"/>
<proteinExistence type="predicted"/>
<dbReference type="EMBL" id="LUGH01000121">
    <property type="protein sequence ID" value="OBZ88967.1"/>
    <property type="molecule type" value="Genomic_DNA"/>
</dbReference>
<protein>
    <submittedName>
        <fullName evidence="3">Serine/threonine-protein phosphatase CPPED1</fullName>
    </submittedName>
</protein>
<dbReference type="InterPro" id="IPR004843">
    <property type="entry name" value="Calcineurin-like_PHP"/>
</dbReference>
<accession>A0A1C7NIL6</accession>
<dbReference type="Gene3D" id="3.60.21.10">
    <property type="match status" value="1"/>
</dbReference>
<dbReference type="Proteomes" id="UP000093000">
    <property type="component" value="Unassembled WGS sequence"/>
</dbReference>
<keyword evidence="1" id="KW-0812">Transmembrane</keyword>
<keyword evidence="1" id="KW-0472">Membrane</keyword>
<dbReference type="InterPro" id="IPR029052">
    <property type="entry name" value="Metallo-depent_PP-like"/>
</dbReference>
<dbReference type="InParanoid" id="A0A1C7NIL6"/>
<evidence type="ECO:0000259" key="2">
    <source>
        <dbReference type="Pfam" id="PF00149"/>
    </source>
</evidence>
<keyword evidence="4" id="KW-1185">Reference proteome</keyword>
<gene>
    <name evidence="3" type="primary">Cpped1</name>
    <name evidence="3" type="ORF">A0J61_02988</name>
</gene>
<dbReference type="Pfam" id="PF00149">
    <property type="entry name" value="Metallophos"/>
    <property type="match status" value="1"/>
</dbReference>
<feature type="domain" description="Calcineurin-like phosphoesterase" evidence="2">
    <location>
        <begin position="203"/>
        <end position="394"/>
    </location>
</feature>
<reference evidence="3 4" key="1">
    <citation type="submission" date="2016-03" db="EMBL/GenBank/DDBJ databases">
        <title>Choanephora cucurbitarum.</title>
        <authorList>
            <person name="Min B."/>
            <person name="Park H."/>
            <person name="Park J.-H."/>
            <person name="Shin H.-D."/>
            <person name="Choi I.-G."/>
        </authorList>
    </citation>
    <scope>NUCLEOTIDE SEQUENCE [LARGE SCALE GENOMIC DNA]</scope>
    <source>
        <strain evidence="3 4">KUS-F28377</strain>
    </source>
</reference>
<evidence type="ECO:0000313" key="4">
    <source>
        <dbReference type="Proteomes" id="UP000093000"/>
    </source>
</evidence>
<sequence>MSRHFQSTDFNEPYSSVAFQYKQQTSPYPYGQQETIFPKKQQVTRWFRLHCKTVALITFFCLFVLYCLQGTISVFWTFAKIKMDNIMFDRGYVACGLLRKEPMLYIQDTHHIQVVWEMNCGTKNKEMTLSYWYQGQETEKIVISPVEPNVLDTYHTAYKATLGPLTQGGSIQYTIEMTKQNKAKRKLASHSFQWFADAEQQPIRIAAMADNQFGMMTFSKLLRQIRKLPSRPHFLLHAGDAVQNYPSLRQWQTDFAAPLTAHGLIQTMPLIYAHGNHDYDSLGNYVYTRSTDSDNPWFAFSLANGAIRFIVLDSNLDWEAQDQWLQREIDSDEFKQAQFRIVVVHIPPFLEYWDPEAWFQLGQSEWGAFVKDRYVPLFEQGGVDLVISGHQHNYERGERHGVHYAIIGGGGGDLDFDQVKDWGMYEAKLLDFHFIMLEFKPPETSEEPWLLQWDTYDIKGHKVDTALIMSSSKKSDFNDTSRF</sequence>
<keyword evidence="1" id="KW-1133">Transmembrane helix</keyword>
<dbReference type="SUPFAM" id="SSF56300">
    <property type="entry name" value="Metallo-dependent phosphatases"/>
    <property type="match status" value="1"/>
</dbReference>
<name>A0A1C7NIL6_9FUNG</name>
<organism evidence="3 4">
    <name type="scientific">Choanephora cucurbitarum</name>
    <dbReference type="NCBI Taxonomy" id="101091"/>
    <lineage>
        <taxon>Eukaryota</taxon>
        <taxon>Fungi</taxon>
        <taxon>Fungi incertae sedis</taxon>
        <taxon>Mucoromycota</taxon>
        <taxon>Mucoromycotina</taxon>
        <taxon>Mucoromycetes</taxon>
        <taxon>Mucorales</taxon>
        <taxon>Mucorineae</taxon>
        <taxon>Choanephoraceae</taxon>
        <taxon>Choanephoroideae</taxon>
        <taxon>Choanephora</taxon>
    </lineage>
</organism>
<dbReference type="PANTHER" id="PTHR43143">
    <property type="entry name" value="METALLOPHOSPHOESTERASE, CALCINEURIN SUPERFAMILY"/>
    <property type="match status" value="1"/>
</dbReference>
<dbReference type="OrthoDB" id="45007at2759"/>